<evidence type="ECO:0000256" key="3">
    <source>
        <dbReference type="ARBA" id="ARBA00022475"/>
    </source>
</evidence>
<reference evidence="15" key="1">
    <citation type="submission" date="2025-08" db="UniProtKB">
        <authorList>
            <consortium name="RefSeq"/>
        </authorList>
    </citation>
    <scope>IDENTIFICATION</scope>
    <source>
        <tissue evidence="15">Muscle</tissue>
    </source>
</reference>
<evidence type="ECO:0000256" key="2">
    <source>
        <dbReference type="ARBA" id="ARBA00022448"/>
    </source>
</evidence>
<dbReference type="Pfam" id="PF10613">
    <property type="entry name" value="Lig_chan-Glu_bd"/>
    <property type="match status" value="1"/>
</dbReference>
<organism evidence="14 15">
    <name type="scientific">Bombus vosnesenskii</name>
    <dbReference type="NCBI Taxonomy" id="207650"/>
    <lineage>
        <taxon>Eukaryota</taxon>
        <taxon>Metazoa</taxon>
        <taxon>Ecdysozoa</taxon>
        <taxon>Arthropoda</taxon>
        <taxon>Hexapoda</taxon>
        <taxon>Insecta</taxon>
        <taxon>Pterygota</taxon>
        <taxon>Neoptera</taxon>
        <taxon>Endopterygota</taxon>
        <taxon>Hymenoptera</taxon>
        <taxon>Apocrita</taxon>
        <taxon>Aculeata</taxon>
        <taxon>Apoidea</taxon>
        <taxon>Anthophila</taxon>
        <taxon>Apidae</taxon>
        <taxon>Bombus</taxon>
        <taxon>Pyrobombus</taxon>
    </lineage>
</organism>
<feature type="transmembrane region" description="Helical" evidence="12">
    <location>
        <begin position="325"/>
        <end position="342"/>
    </location>
</feature>
<dbReference type="InterPro" id="IPR019594">
    <property type="entry name" value="Glu/Gly-bd"/>
</dbReference>
<comment type="subcellular location">
    <subcellularLocation>
        <location evidence="1">Cell membrane</location>
        <topology evidence="1">Multi-pass membrane protein</topology>
    </subcellularLocation>
</comment>
<evidence type="ECO:0000259" key="13">
    <source>
        <dbReference type="Pfam" id="PF10613"/>
    </source>
</evidence>
<dbReference type="Gene3D" id="1.10.287.70">
    <property type="match status" value="1"/>
</dbReference>
<keyword evidence="6" id="KW-0406">Ion transport</keyword>
<evidence type="ECO:0000256" key="6">
    <source>
        <dbReference type="ARBA" id="ARBA00023065"/>
    </source>
</evidence>
<gene>
    <name evidence="15" type="primary">LOC117235809</name>
</gene>
<dbReference type="AlphaFoldDB" id="A0A6J3KPL2"/>
<feature type="transmembrane region" description="Helical" evidence="12">
    <location>
        <begin position="386"/>
        <end position="406"/>
    </location>
</feature>
<evidence type="ECO:0000256" key="7">
    <source>
        <dbReference type="ARBA" id="ARBA00023136"/>
    </source>
</evidence>
<keyword evidence="8" id="KW-0675">Receptor</keyword>
<evidence type="ECO:0000256" key="4">
    <source>
        <dbReference type="ARBA" id="ARBA00022692"/>
    </source>
</evidence>
<sequence length="619" mass="72302">MKVYSLIYTFVAYIFIVMADRRNIFLSKGKSWIADEYFTKLIKLSFTSSGCCNVFLSDTTEDSETLFSQFRSIYPSNYLLKSNTHDCHEFFLLGSSEEGIMESIKKIPLLQWNTEILIIVNNDISNDSRLLNNSVYGIANINIVSMSGMWILSKDYIKPRVFTKVDRYKEIQINDKVNFRGRELQVCSDYIPPMTYLNHTIQKTINGVQAEVYTMDSDLDWDGIEMRLFLIMAEKLNFTWTLRKPEGNYTYGKRINDTYWTSGIMQMIRDQKVDLAFASIWLILDQETFVQLSEPWYQLHIHFLVPRPHRTTGFLALKRPFSEEVWLLLLSVLLLHSFYTYVRTWIDPKFPKRYRNFLIILTDLIGCLLSMSVPKSVGTTMNKLQILFWQITGWLIITAYCSSLAARLASSGYEDRIDTIEQFVQANLQWGKTGQPPPFADFFDLTNPHAAQLPNRYRQVQNSTQLRQFIMQGNYAIPGIILDTFFFPTDYISNEDLKNYRLMREPVGHFYAVFAVQPWLLKPINRIILWLKETGIVIWHLRDVIRRRDNYNLREVLVEHDKYDGHVQVLGLMPLGAGFSLLLVGMSIATFVFYLELRRTAKTTSVSNRLRDIDKKHDA</sequence>
<dbReference type="CTD" id="39378"/>
<keyword evidence="10" id="KW-1071">Ligand-gated ion channel</keyword>
<keyword evidence="4 12" id="KW-0812">Transmembrane</keyword>
<dbReference type="SUPFAM" id="SSF53850">
    <property type="entry name" value="Periplasmic binding protein-like II"/>
    <property type="match status" value="1"/>
</dbReference>
<dbReference type="GO" id="GO:0005886">
    <property type="term" value="C:plasma membrane"/>
    <property type="evidence" value="ECO:0007669"/>
    <property type="project" value="UniProtKB-SubCell"/>
</dbReference>
<proteinExistence type="predicted"/>
<dbReference type="InterPro" id="IPR052192">
    <property type="entry name" value="Insect_Ionotropic_Sensory_Rcpt"/>
</dbReference>
<feature type="domain" description="Ionotropic glutamate receptor L-glutamate and glycine-binding" evidence="13">
    <location>
        <begin position="216"/>
        <end position="308"/>
    </location>
</feature>
<feature type="transmembrane region" description="Helical" evidence="12">
    <location>
        <begin position="354"/>
        <end position="374"/>
    </location>
</feature>
<keyword evidence="11" id="KW-0407">Ion channel</keyword>
<keyword evidence="7 12" id="KW-0472">Membrane</keyword>
<dbReference type="GO" id="GO:0015276">
    <property type="term" value="F:ligand-gated monoatomic ion channel activity"/>
    <property type="evidence" value="ECO:0007669"/>
    <property type="project" value="InterPro"/>
</dbReference>
<evidence type="ECO:0000256" key="10">
    <source>
        <dbReference type="ARBA" id="ARBA00023286"/>
    </source>
</evidence>
<evidence type="ECO:0000256" key="12">
    <source>
        <dbReference type="SAM" id="Phobius"/>
    </source>
</evidence>
<dbReference type="Gene3D" id="3.40.190.10">
    <property type="entry name" value="Periplasmic binding protein-like II"/>
    <property type="match status" value="1"/>
</dbReference>
<keyword evidence="14" id="KW-1185">Reference proteome</keyword>
<name>A0A6J3KPL2_9HYME</name>
<protein>
    <submittedName>
        <fullName evidence="15">Uncharacterized protein LOC117235809</fullName>
    </submittedName>
</protein>
<keyword evidence="5 12" id="KW-1133">Transmembrane helix</keyword>
<evidence type="ECO:0000256" key="1">
    <source>
        <dbReference type="ARBA" id="ARBA00004651"/>
    </source>
</evidence>
<feature type="transmembrane region" description="Helical" evidence="12">
    <location>
        <begin position="572"/>
        <end position="595"/>
    </location>
</feature>
<dbReference type="RefSeq" id="XP_033354056.1">
    <property type="nucleotide sequence ID" value="XM_033498165.1"/>
</dbReference>
<dbReference type="Proteomes" id="UP000504631">
    <property type="component" value="Unplaced"/>
</dbReference>
<evidence type="ECO:0000256" key="9">
    <source>
        <dbReference type="ARBA" id="ARBA00023180"/>
    </source>
</evidence>
<evidence type="ECO:0000313" key="14">
    <source>
        <dbReference type="Proteomes" id="UP000504631"/>
    </source>
</evidence>
<accession>A0A6J3KPL2</accession>
<evidence type="ECO:0000256" key="11">
    <source>
        <dbReference type="ARBA" id="ARBA00023303"/>
    </source>
</evidence>
<evidence type="ECO:0000256" key="8">
    <source>
        <dbReference type="ARBA" id="ARBA00023170"/>
    </source>
</evidence>
<dbReference type="PANTHER" id="PTHR42643:SF38">
    <property type="entry name" value="IONOTROPIC RECEPTOR 100A"/>
    <property type="match status" value="1"/>
</dbReference>
<keyword evidence="3" id="KW-1003">Cell membrane</keyword>
<dbReference type="GeneID" id="117235809"/>
<evidence type="ECO:0000313" key="15">
    <source>
        <dbReference type="RefSeq" id="XP_033354056.1"/>
    </source>
</evidence>
<keyword evidence="9" id="KW-0325">Glycoprotein</keyword>
<keyword evidence="2" id="KW-0813">Transport</keyword>
<evidence type="ECO:0000256" key="5">
    <source>
        <dbReference type="ARBA" id="ARBA00022989"/>
    </source>
</evidence>
<dbReference type="PANTHER" id="PTHR42643">
    <property type="entry name" value="IONOTROPIC RECEPTOR 20A-RELATED"/>
    <property type="match status" value="1"/>
</dbReference>
<dbReference type="KEGG" id="bvk:117235809"/>